<comment type="catalytic activity">
    <reaction evidence="10">
        <text>(6S)-5,6,7,8-tetrahydrofolyl-(gamma-L-Glu)(n) + L-glutamate + ATP = (6S)-5,6,7,8-tetrahydrofolyl-(gamma-L-Glu)(n+1) + ADP + phosphate + H(+)</text>
        <dbReference type="Rhea" id="RHEA:10580"/>
        <dbReference type="Rhea" id="RHEA-COMP:14738"/>
        <dbReference type="Rhea" id="RHEA-COMP:14740"/>
        <dbReference type="ChEBI" id="CHEBI:15378"/>
        <dbReference type="ChEBI" id="CHEBI:29985"/>
        <dbReference type="ChEBI" id="CHEBI:30616"/>
        <dbReference type="ChEBI" id="CHEBI:43474"/>
        <dbReference type="ChEBI" id="CHEBI:141005"/>
        <dbReference type="ChEBI" id="CHEBI:456216"/>
        <dbReference type="EC" id="6.3.2.17"/>
    </reaction>
</comment>
<dbReference type="NCBIfam" id="TIGR01499">
    <property type="entry name" value="folC"/>
    <property type="match status" value="1"/>
</dbReference>
<keyword evidence="7 11" id="KW-0067">ATP-binding</keyword>
<keyword evidence="4 11" id="KW-0436">Ligase</keyword>
<evidence type="ECO:0000256" key="6">
    <source>
        <dbReference type="ARBA" id="ARBA00022741"/>
    </source>
</evidence>
<dbReference type="PROSITE" id="PS01011">
    <property type="entry name" value="FOLYLPOLYGLU_SYNT_1"/>
    <property type="match status" value="1"/>
</dbReference>
<dbReference type="SUPFAM" id="SSF53623">
    <property type="entry name" value="MurD-like peptide ligases, catalytic domain"/>
    <property type="match status" value="1"/>
</dbReference>
<dbReference type="AlphaFoldDB" id="A0A9D1CNZ0"/>
<keyword evidence="5" id="KW-0479">Metal-binding</keyword>
<dbReference type="PANTHER" id="PTHR11136">
    <property type="entry name" value="FOLYLPOLYGLUTAMATE SYNTHASE-RELATED"/>
    <property type="match status" value="1"/>
</dbReference>
<proteinExistence type="inferred from homology"/>
<evidence type="ECO:0000256" key="2">
    <source>
        <dbReference type="ARBA" id="ARBA00008276"/>
    </source>
</evidence>
<sequence>MTPEEALTYIHSVCWKGSIPGLGRTQELLAKMGNPQNQLQFVHIAGTNGKGSTAAMTASILRQAGYRVGLYTSPYIFRFHERMQVDGQCISDAELAEITEFVKPLAESMADHPTEFELVTCIAMEYFKRHHCDVVSLEVGMGGELDSTNVILPPLVAVLTNIGLDHTEFLGDTLEKICETKSKIIKPGSIAVTYREKPSVEAVIEARCREVGAQWMPADFDAIHLISASLEGQIFDWGPYEKLHLPLLGQHQLYNAAVVLTIVNALREKGLAISDEAVRTGIASVSWPGRFELVARNPLFIVDGGHNPQCIEALVNNVRDYLNGRTLTVLTGVLADKDYSDMYADMAQYAACFVTVTPPNPRALEAKDLAAYLSRYGKPVQAAETVEAGVALAKELAGPEGVVLAYGSLYMVGDIEAAARGEAV</sequence>
<dbReference type="GO" id="GO:0008841">
    <property type="term" value="F:dihydrofolate synthase activity"/>
    <property type="evidence" value="ECO:0007669"/>
    <property type="project" value="TreeGrafter"/>
</dbReference>
<feature type="domain" description="Mur ligase C-terminal" evidence="12">
    <location>
        <begin position="289"/>
        <end position="408"/>
    </location>
</feature>
<evidence type="ECO:0000256" key="7">
    <source>
        <dbReference type="ARBA" id="ARBA00022840"/>
    </source>
</evidence>
<evidence type="ECO:0000313" key="15">
    <source>
        <dbReference type="Proteomes" id="UP000886874"/>
    </source>
</evidence>
<evidence type="ECO:0000256" key="10">
    <source>
        <dbReference type="ARBA" id="ARBA00047493"/>
    </source>
</evidence>
<dbReference type="PIRSF" id="PIRSF001563">
    <property type="entry name" value="Folylpolyglu_synth"/>
    <property type="match status" value="1"/>
</dbReference>
<reference evidence="14" key="1">
    <citation type="submission" date="2020-10" db="EMBL/GenBank/DDBJ databases">
        <authorList>
            <person name="Gilroy R."/>
        </authorList>
    </citation>
    <scope>NUCLEOTIDE SEQUENCE</scope>
    <source>
        <strain evidence="14">ChiSjej2B20-13462</strain>
    </source>
</reference>
<comment type="cofactor">
    <cofactor evidence="1">
        <name>Mg(2+)</name>
        <dbReference type="ChEBI" id="CHEBI:18420"/>
    </cofactor>
</comment>
<evidence type="ECO:0000256" key="4">
    <source>
        <dbReference type="ARBA" id="ARBA00022598"/>
    </source>
</evidence>
<keyword evidence="8" id="KW-0460">Magnesium</keyword>
<gene>
    <name evidence="14" type="ORF">IAA67_06675</name>
</gene>
<dbReference type="Gene3D" id="3.40.1190.10">
    <property type="entry name" value="Mur-like, catalytic domain"/>
    <property type="match status" value="1"/>
</dbReference>
<dbReference type="SUPFAM" id="SSF53244">
    <property type="entry name" value="MurD-like peptide ligases, peptide-binding domain"/>
    <property type="match status" value="1"/>
</dbReference>
<dbReference type="EMBL" id="DVFN01000095">
    <property type="protein sequence ID" value="HIQ69995.1"/>
    <property type="molecule type" value="Genomic_DNA"/>
</dbReference>
<dbReference type="Pfam" id="PF08245">
    <property type="entry name" value="Mur_ligase_M"/>
    <property type="match status" value="1"/>
</dbReference>
<dbReference type="GO" id="GO:0005737">
    <property type="term" value="C:cytoplasm"/>
    <property type="evidence" value="ECO:0007669"/>
    <property type="project" value="TreeGrafter"/>
</dbReference>
<name>A0A9D1CNZ0_9FIRM</name>
<dbReference type="InterPro" id="IPR036565">
    <property type="entry name" value="Mur-like_cat_sf"/>
</dbReference>
<evidence type="ECO:0000256" key="5">
    <source>
        <dbReference type="ARBA" id="ARBA00022723"/>
    </source>
</evidence>
<evidence type="ECO:0000259" key="13">
    <source>
        <dbReference type="Pfam" id="PF08245"/>
    </source>
</evidence>
<feature type="domain" description="Mur ligase central" evidence="13">
    <location>
        <begin position="44"/>
        <end position="262"/>
    </location>
</feature>
<dbReference type="Gene3D" id="3.90.190.20">
    <property type="entry name" value="Mur ligase, C-terminal domain"/>
    <property type="match status" value="1"/>
</dbReference>
<evidence type="ECO:0000256" key="1">
    <source>
        <dbReference type="ARBA" id="ARBA00001946"/>
    </source>
</evidence>
<dbReference type="InterPro" id="IPR036615">
    <property type="entry name" value="Mur_ligase_C_dom_sf"/>
</dbReference>
<comment type="caution">
    <text evidence="14">The sequence shown here is derived from an EMBL/GenBank/DDBJ whole genome shotgun (WGS) entry which is preliminary data.</text>
</comment>
<evidence type="ECO:0000256" key="8">
    <source>
        <dbReference type="ARBA" id="ARBA00022842"/>
    </source>
</evidence>
<evidence type="ECO:0000259" key="12">
    <source>
        <dbReference type="Pfam" id="PF02875"/>
    </source>
</evidence>
<dbReference type="EC" id="6.3.2.17" evidence="3"/>
<comment type="similarity">
    <text evidence="2 11">Belongs to the folylpolyglutamate synthase family.</text>
</comment>
<dbReference type="InterPro" id="IPR018109">
    <property type="entry name" value="Folylpolyglutamate_synth_CS"/>
</dbReference>
<dbReference type="InterPro" id="IPR001645">
    <property type="entry name" value="Folylpolyglutamate_synth"/>
</dbReference>
<reference evidence="14" key="2">
    <citation type="journal article" date="2021" name="PeerJ">
        <title>Extensive microbial diversity within the chicken gut microbiome revealed by metagenomics and culture.</title>
        <authorList>
            <person name="Gilroy R."/>
            <person name="Ravi A."/>
            <person name="Getino M."/>
            <person name="Pursley I."/>
            <person name="Horton D.L."/>
            <person name="Alikhan N.F."/>
            <person name="Baker D."/>
            <person name="Gharbi K."/>
            <person name="Hall N."/>
            <person name="Watson M."/>
            <person name="Adriaenssens E.M."/>
            <person name="Foster-Nyarko E."/>
            <person name="Jarju S."/>
            <person name="Secka A."/>
            <person name="Antonio M."/>
            <person name="Oren A."/>
            <person name="Chaudhuri R.R."/>
            <person name="La Ragione R."/>
            <person name="Hildebrand F."/>
            <person name="Pallen M.J."/>
        </authorList>
    </citation>
    <scope>NUCLEOTIDE SEQUENCE</scope>
    <source>
        <strain evidence="14">ChiSjej2B20-13462</strain>
    </source>
</reference>
<evidence type="ECO:0000313" key="14">
    <source>
        <dbReference type="EMBL" id="HIQ69995.1"/>
    </source>
</evidence>
<accession>A0A9D1CNZ0</accession>
<dbReference type="GO" id="GO:0046872">
    <property type="term" value="F:metal ion binding"/>
    <property type="evidence" value="ECO:0007669"/>
    <property type="project" value="UniProtKB-KW"/>
</dbReference>
<dbReference type="GO" id="GO:0005524">
    <property type="term" value="F:ATP binding"/>
    <property type="evidence" value="ECO:0007669"/>
    <property type="project" value="UniProtKB-KW"/>
</dbReference>
<organism evidence="14 15">
    <name type="scientific">Candidatus Avoscillospira stercorigallinarum</name>
    <dbReference type="NCBI Taxonomy" id="2840708"/>
    <lineage>
        <taxon>Bacteria</taxon>
        <taxon>Bacillati</taxon>
        <taxon>Bacillota</taxon>
        <taxon>Clostridia</taxon>
        <taxon>Eubacteriales</taxon>
        <taxon>Oscillospiraceae</taxon>
        <taxon>Oscillospiraceae incertae sedis</taxon>
        <taxon>Candidatus Avoscillospira</taxon>
    </lineage>
</organism>
<evidence type="ECO:0000256" key="11">
    <source>
        <dbReference type="PIRNR" id="PIRNR001563"/>
    </source>
</evidence>
<dbReference type="InterPro" id="IPR004101">
    <property type="entry name" value="Mur_ligase_C"/>
</dbReference>
<dbReference type="PANTHER" id="PTHR11136:SF0">
    <property type="entry name" value="DIHYDROFOLATE SYNTHETASE-RELATED"/>
    <property type="match status" value="1"/>
</dbReference>
<dbReference type="InterPro" id="IPR013221">
    <property type="entry name" value="Mur_ligase_cen"/>
</dbReference>
<keyword evidence="6 11" id="KW-0547">Nucleotide-binding</keyword>
<protein>
    <recommendedName>
        <fullName evidence="3">tetrahydrofolate synthase</fullName>
        <ecNumber evidence="3">6.3.2.17</ecNumber>
    </recommendedName>
    <alternativeName>
        <fullName evidence="9">Tetrahydrofolylpolyglutamate synthase</fullName>
    </alternativeName>
</protein>
<evidence type="ECO:0000256" key="9">
    <source>
        <dbReference type="ARBA" id="ARBA00030592"/>
    </source>
</evidence>
<dbReference type="FunFam" id="3.40.1190.10:FF:000011">
    <property type="entry name" value="Folylpolyglutamate synthase/dihydrofolate synthase"/>
    <property type="match status" value="1"/>
</dbReference>
<dbReference type="Pfam" id="PF02875">
    <property type="entry name" value="Mur_ligase_C"/>
    <property type="match status" value="1"/>
</dbReference>
<evidence type="ECO:0000256" key="3">
    <source>
        <dbReference type="ARBA" id="ARBA00013025"/>
    </source>
</evidence>
<dbReference type="Proteomes" id="UP000886874">
    <property type="component" value="Unassembled WGS sequence"/>
</dbReference>
<dbReference type="GO" id="GO:0004326">
    <property type="term" value="F:tetrahydrofolylpolyglutamate synthase activity"/>
    <property type="evidence" value="ECO:0007669"/>
    <property type="project" value="UniProtKB-EC"/>
</dbReference>